<comment type="caution">
    <text evidence="1">The sequence shown here is derived from an EMBL/GenBank/DDBJ whole genome shotgun (WGS) entry which is preliminary data.</text>
</comment>
<dbReference type="NCBIfam" id="NF041591">
    <property type="entry name" value="CxxC_VVA0879"/>
    <property type="match status" value="1"/>
</dbReference>
<gene>
    <name evidence="1" type="ORF">SD70_29685</name>
</gene>
<dbReference type="InterPro" id="IPR048166">
    <property type="entry name" value="VVA0879-like"/>
</dbReference>
<keyword evidence="2" id="KW-1185">Reference proteome</keyword>
<name>A0ABR5AAQ0_9BACL</name>
<organism evidence="1 2">
    <name type="scientific">Gordoniibacillus kamchatkensis</name>
    <dbReference type="NCBI Taxonomy" id="1590651"/>
    <lineage>
        <taxon>Bacteria</taxon>
        <taxon>Bacillati</taxon>
        <taxon>Bacillota</taxon>
        <taxon>Bacilli</taxon>
        <taxon>Bacillales</taxon>
        <taxon>Paenibacillaceae</taxon>
        <taxon>Gordoniibacillus</taxon>
    </lineage>
</organism>
<dbReference type="Proteomes" id="UP000031967">
    <property type="component" value="Unassembled WGS sequence"/>
</dbReference>
<accession>A0ABR5AAQ0</accession>
<proteinExistence type="predicted"/>
<evidence type="ECO:0008006" key="3">
    <source>
        <dbReference type="Google" id="ProtNLM"/>
    </source>
</evidence>
<protein>
    <recommendedName>
        <fullName evidence="3">Phage protein</fullName>
    </recommendedName>
</protein>
<sequence>MPSIRTIGKEVHTLIKQTMEEWRTEAKERFGEKTADWRFICPRCGNEQTPRDFVEKAGMKAEDAANTSYQGCIGREVKGIGCDWAAYGLFGTLGKGRIVIAPNGKEVEVFDFAPIQVK</sequence>
<dbReference type="EMBL" id="JXAK01000085">
    <property type="protein sequence ID" value="KIL37972.1"/>
    <property type="molecule type" value="Genomic_DNA"/>
</dbReference>
<evidence type="ECO:0000313" key="2">
    <source>
        <dbReference type="Proteomes" id="UP000031967"/>
    </source>
</evidence>
<reference evidence="1 2" key="1">
    <citation type="submission" date="2014-12" db="EMBL/GenBank/DDBJ databases">
        <title>Draft genome sequence of Paenibacillus kamchatkensis strain B-2647.</title>
        <authorList>
            <person name="Karlyshev A.V."/>
            <person name="Kudryashova E.B."/>
        </authorList>
    </citation>
    <scope>NUCLEOTIDE SEQUENCE [LARGE SCALE GENOMIC DNA]</scope>
    <source>
        <strain evidence="1 2">VKM B-2647</strain>
    </source>
</reference>
<evidence type="ECO:0000313" key="1">
    <source>
        <dbReference type="EMBL" id="KIL37972.1"/>
    </source>
</evidence>